<protein>
    <submittedName>
        <fullName evidence="2">Uncharacterized protein</fullName>
    </submittedName>
</protein>
<accession>A0A432JIC8</accession>
<evidence type="ECO:0000313" key="2">
    <source>
        <dbReference type="EMBL" id="RUA22062.1"/>
    </source>
</evidence>
<evidence type="ECO:0000256" key="1">
    <source>
        <dbReference type="SAM" id="MobiDB-lite"/>
    </source>
</evidence>
<gene>
    <name evidence="2" type="ORF">DSL92_08005</name>
</gene>
<feature type="region of interest" description="Disordered" evidence="1">
    <location>
        <begin position="37"/>
        <end position="67"/>
    </location>
</feature>
<proteinExistence type="predicted"/>
<reference evidence="2" key="1">
    <citation type="submission" date="2018-12" db="EMBL/GenBank/DDBJ databases">
        <authorList>
            <person name="Jadhav K."/>
            <person name="Kushwaha B."/>
            <person name="Jadhav I."/>
        </authorList>
    </citation>
    <scope>NUCLEOTIDE SEQUENCE [LARGE SCALE GENOMIC DNA]</scope>
    <source>
        <strain evidence="2">SBS 10</strain>
    </source>
</reference>
<dbReference type="EMBL" id="RXHI01000025">
    <property type="protein sequence ID" value="RUA22062.1"/>
    <property type="molecule type" value="Genomic_DNA"/>
</dbReference>
<dbReference type="AlphaFoldDB" id="A0A432JIC8"/>
<feature type="region of interest" description="Disordered" evidence="1">
    <location>
        <begin position="1"/>
        <end position="20"/>
    </location>
</feature>
<sequence>MGVSTLRFEAESAGMTPSRSILGTPAALAAALGEVRTAPGSDARCPVKPPEPIRRARNRAAPTRHGQ</sequence>
<organism evidence="2">
    <name type="scientific">Billgrantia gudaonensis</name>
    <dbReference type="NCBI Taxonomy" id="376427"/>
    <lineage>
        <taxon>Bacteria</taxon>
        <taxon>Pseudomonadati</taxon>
        <taxon>Pseudomonadota</taxon>
        <taxon>Gammaproteobacteria</taxon>
        <taxon>Oceanospirillales</taxon>
        <taxon>Halomonadaceae</taxon>
        <taxon>Billgrantia</taxon>
    </lineage>
</organism>
<comment type="caution">
    <text evidence="2">The sequence shown here is derived from an EMBL/GenBank/DDBJ whole genome shotgun (WGS) entry which is preliminary data.</text>
</comment>
<name>A0A432JIC8_9GAMM</name>